<feature type="compositionally biased region" description="Basic and acidic residues" evidence="1">
    <location>
        <begin position="129"/>
        <end position="138"/>
    </location>
</feature>
<evidence type="ECO:0000313" key="3">
    <source>
        <dbReference type="Proteomes" id="UP001228690"/>
    </source>
</evidence>
<feature type="region of interest" description="Disordered" evidence="1">
    <location>
        <begin position="1"/>
        <end position="97"/>
    </location>
</feature>
<dbReference type="Proteomes" id="UP001228690">
    <property type="component" value="Chromosome"/>
</dbReference>
<proteinExistence type="predicted"/>
<accession>A0ABY8MKX3</accession>
<protein>
    <submittedName>
        <fullName evidence="2">Uncharacterized protein</fullName>
    </submittedName>
</protein>
<keyword evidence="3" id="KW-1185">Reference proteome</keyword>
<dbReference type="RefSeq" id="WP_326928464.1">
    <property type="nucleotide sequence ID" value="NZ_CP123443.1"/>
</dbReference>
<evidence type="ECO:0000313" key="2">
    <source>
        <dbReference type="EMBL" id="WGK70255.1"/>
    </source>
</evidence>
<sequence>MSIRLMDIQSTYLRMGEVSREQDKKIKKEDREQSFRKQMQKSREENSDHTVGQAKETHADQTVKEHEDRGLPVRKKPHEEKSEDLGDPFPRKQQRSAQDLALPMITLAESTPTISDHPLNYTQDPYDPDLGHHINIES</sequence>
<dbReference type="EMBL" id="CP123443">
    <property type="protein sequence ID" value="WGK70255.1"/>
    <property type="molecule type" value="Genomic_DNA"/>
</dbReference>
<evidence type="ECO:0000256" key="1">
    <source>
        <dbReference type="SAM" id="MobiDB-lite"/>
    </source>
</evidence>
<feature type="compositionally biased region" description="Basic and acidic residues" evidence="1">
    <location>
        <begin position="17"/>
        <end position="48"/>
    </location>
</feature>
<organism evidence="2 3">
    <name type="scientific">Candidatus Haliotispira prima</name>
    <dbReference type="NCBI Taxonomy" id="3034016"/>
    <lineage>
        <taxon>Bacteria</taxon>
        <taxon>Pseudomonadati</taxon>
        <taxon>Spirochaetota</taxon>
        <taxon>Spirochaetia</taxon>
        <taxon>Spirochaetales</taxon>
        <taxon>Spirochaetaceae</taxon>
        <taxon>Candidatus Haliotispira</taxon>
    </lineage>
</organism>
<feature type="region of interest" description="Disordered" evidence="1">
    <location>
        <begin position="110"/>
        <end position="138"/>
    </location>
</feature>
<gene>
    <name evidence="2" type="ORF">P0082_05190</name>
</gene>
<feature type="compositionally biased region" description="Basic and acidic residues" evidence="1">
    <location>
        <begin position="55"/>
        <end position="84"/>
    </location>
</feature>
<reference evidence="2 3" key="1">
    <citation type="submission" date="2023-04" db="EMBL/GenBank/DDBJ databases">
        <title>Spirochaete genome identified in red abalone sample constitutes a novel genus.</title>
        <authorList>
            <person name="Sharma S.P."/>
            <person name="Purcell C.M."/>
            <person name="Hyde J.R."/>
            <person name="Severin A.J."/>
        </authorList>
    </citation>
    <scope>NUCLEOTIDE SEQUENCE [LARGE SCALE GENOMIC DNA]</scope>
    <source>
        <strain evidence="2 3">SP-2023</strain>
    </source>
</reference>
<name>A0ABY8MKX3_9SPIO</name>